<evidence type="ECO:0000313" key="3">
    <source>
        <dbReference type="EMBL" id="TWT90157.1"/>
    </source>
</evidence>
<evidence type="ECO:0000259" key="2">
    <source>
        <dbReference type="Pfam" id="PF13937"/>
    </source>
</evidence>
<name>A0A5C5ZT25_9BACT</name>
<keyword evidence="1" id="KW-0812">Transmembrane</keyword>
<proteinExistence type="predicted"/>
<keyword evidence="1" id="KW-0472">Membrane</keyword>
<gene>
    <name evidence="3" type="ORF">Mal64_05410</name>
</gene>
<organism evidence="3 4">
    <name type="scientific">Pseudobythopirellula maris</name>
    <dbReference type="NCBI Taxonomy" id="2527991"/>
    <lineage>
        <taxon>Bacteria</taxon>
        <taxon>Pseudomonadati</taxon>
        <taxon>Planctomycetota</taxon>
        <taxon>Planctomycetia</taxon>
        <taxon>Pirellulales</taxon>
        <taxon>Lacipirellulaceae</taxon>
        <taxon>Pseudobythopirellula</taxon>
    </lineage>
</organism>
<feature type="transmembrane region" description="Helical" evidence="1">
    <location>
        <begin position="28"/>
        <end position="51"/>
    </location>
</feature>
<keyword evidence="4" id="KW-1185">Reference proteome</keyword>
<protein>
    <recommendedName>
        <fullName evidence="2">Sodium symporter small subunit domain-containing protein</fullName>
    </recommendedName>
</protein>
<feature type="domain" description="Sodium symporter small subunit" evidence="2">
    <location>
        <begin position="21"/>
        <end position="96"/>
    </location>
</feature>
<dbReference type="NCBIfam" id="TIGR03647">
    <property type="entry name" value="Na_symport_sm"/>
    <property type="match status" value="1"/>
</dbReference>
<reference evidence="3 4" key="1">
    <citation type="submission" date="2019-02" db="EMBL/GenBank/DDBJ databases">
        <title>Deep-cultivation of Planctomycetes and their phenomic and genomic characterization uncovers novel biology.</title>
        <authorList>
            <person name="Wiegand S."/>
            <person name="Jogler M."/>
            <person name="Boedeker C."/>
            <person name="Pinto D."/>
            <person name="Vollmers J."/>
            <person name="Rivas-Marin E."/>
            <person name="Kohn T."/>
            <person name="Peeters S.H."/>
            <person name="Heuer A."/>
            <person name="Rast P."/>
            <person name="Oberbeckmann S."/>
            <person name="Bunk B."/>
            <person name="Jeske O."/>
            <person name="Meyerdierks A."/>
            <person name="Storesund J.E."/>
            <person name="Kallscheuer N."/>
            <person name="Luecker S."/>
            <person name="Lage O.M."/>
            <person name="Pohl T."/>
            <person name="Merkel B.J."/>
            <person name="Hornburger P."/>
            <person name="Mueller R.-W."/>
            <person name="Bruemmer F."/>
            <person name="Labrenz M."/>
            <person name="Spormann A.M."/>
            <person name="Op Den Camp H."/>
            <person name="Overmann J."/>
            <person name="Amann R."/>
            <person name="Jetten M.S.M."/>
            <person name="Mascher T."/>
            <person name="Medema M.H."/>
            <person name="Devos D.P."/>
            <person name="Kaster A.-K."/>
            <person name="Ovreas L."/>
            <person name="Rohde M."/>
            <person name="Galperin M.Y."/>
            <person name="Jogler C."/>
        </authorList>
    </citation>
    <scope>NUCLEOTIDE SEQUENCE [LARGE SCALE GENOMIC DNA]</scope>
    <source>
        <strain evidence="3 4">Mal64</strain>
    </source>
</reference>
<accession>A0A5C5ZT25</accession>
<dbReference type="InterPro" id="IPR019886">
    <property type="entry name" value="Na_symporter_ssu"/>
</dbReference>
<dbReference type="EMBL" id="SJPQ01000001">
    <property type="protein sequence ID" value="TWT90157.1"/>
    <property type="molecule type" value="Genomic_DNA"/>
</dbReference>
<keyword evidence="1" id="KW-1133">Transmembrane helix</keyword>
<evidence type="ECO:0000313" key="4">
    <source>
        <dbReference type="Proteomes" id="UP000315440"/>
    </source>
</evidence>
<evidence type="ECO:0000256" key="1">
    <source>
        <dbReference type="SAM" id="Phobius"/>
    </source>
</evidence>
<dbReference type="AlphaFoldDB" id="A0A5C5ZT25"/>
<feature type="transmembrane region" description="Helical" evidence="1">
    <location>
        <begin position="63"/>
        <end position="85"/>
    </location>
</feature>
<dbReference type="Pfam" id="PF13937">
    <property type="entry name" value="DUF4212"/>
    <property type="match status" value="1"/>
</dbReference>
<sequence length="98" mass="11089">MNENSPEAVSPNRDDLPERARAYWRANLRLIAVLLSIWAAVSYGAGIVFVEQLNRLSIGGLPLGFWVAQQGSIYVFVVLVLIYALRMQQLDRKHGFEE</sequence>
<comment type="caution">
    <text evidence="3">The sequence shown here is derived from an EMBL/GenBank/DDBJ whole genome shotgun (WGS) entry which is preliminary data.</text>
</comment>
<dbReference type="Proteomes" id="UP000315440">
    <property type="component" value="Unassembled WGS sequence"/>
</dbReference>